<dbReference type="RefSeq" id="WP_342760007.1">
    <property type="nucleotide sequence ID" value="NZ_CP146256.1"/>
</dbReference>
<dbReference type="NCBIfam" id="TIGR00492">
    <property type="entry name" value="alr"/>
    <property type="match status" value="1"/>
</dbReference>
<comment type="function">
    <text evidence="4">Catalyzes the interconversion of L-alanine and D-alanine. May also act on other amino acids.</text>
</comment>
<dbReference type="Pfam" id="PF00842">
    <property type="entry name" value="Ala_racemase_C"/>
    <property type="match status" value="1"/>
</dbReference>
<feature type="active site" description="Proton acceptor; specific for L-alanine" evidence="4">
    <location>
        <position position="281"/>
    </location>
</feature>
<accession>A0ABZ3F1P6</accession>
<dbReference type="GO" id="GO:0008784">
    <property type="term" value="F:alanine racemase activity"/>
    <property type="evidence" value="ECO:0007669"/>
    <property type="project" value="UniProtKB-EC"/>
</dbReference>
<dbReference type="Gene3D" id="3.20.20.10">
    <property type="entry name" value="Alanine racemase"/>
    <property type="match status" value="1"/>
</dbReference>
<organism evidence="6 7">
    <name type="scientific">Kineothrix sedimenti</name>
    <dbReference type="NCBI Taxonomy" id="3123317"/>
    <lineage>
        <taxon>Bacteria</taxon>
        <taxon>Bacillati</taxon>
        <taxon>Bacillota</taxon>
        <taxon>Clostridia</taxon>
        <taxon>Lachnospirales</taxon>
        <taxon>Lachnospiraceae</taxon>
        <taxon>Kineothrix</taxon>
    </lineage>
</organism>
<dbReference type="CDD" id="cd00430">
    <property type="entry name" value="PLPDE_III_AR"/>
    <property type="match status" value="1"/>
</dbReference>
<protein>
    <recommendedName>
        <fullName evidence="4">Alanine racemase</fullName>
        <ecNumber evidence="4">5.1.1.1</ecNumber>
    </recommendedName>
</protein>
<keyword evidence="2 4" id="KW-0663">Pyridoxal phosphate</keyword>
<sequence>MEKYSRVYASVDLDAIHSNMNHMKANIEPETKIVSVIKADGYGHGAVPIARELEPLDYIFGFATATVEEALILRHSGITKPILILGYTFPYCYEEMIKEKITPAVFRCDTLEELSLSVRKIKKEAEEAGRILDDVRIKIHIKVDTGMSRIGVSPDEEGLMLVKKALSMPEIEVEGIFTHFARADEADKTAAKRQMNTFRTFVEKVKKETGYQIPVCHCSNSAGIIGLREANMNVVRAGVTTYGLWPSGEVERNIVRLTPAMELKSRIVYIKQLEAGAAISYGGTFITKRTTKAATIPVGYGDGYPRGLSNKGYILVRGQRAPIIGRICMDQFMVDVTDIPEVTEGDEVTLIGRDGGESITMELIGELSGRFNYELACLIGKRVPRIYLKEGKVVLTRDYFLDFE</sequence>
<feature type="binding site" evidence="4">
    <location>
        <position position="329"/>
    </location>
    <ligand>
        <name>substrate</name>
    </ligand>
</feature>
<evidence type="ECO:0000259" key="5">
    <source>
        <dbReference type="SMART" id="SM01005"/>
    </source>
</evidence>
<evidence type="ECO:0000256" key="3">
    <source>
        <dbReference type="ARBA" id="ARBA00023235"/>
    </source>
</evidence>
<proteinExistence type="inferred from homology"/>
<dbReference type="PRINTS" id="PR00992">
    <property type="entry name" value="ALARACEMASE"/>
</dbReference>
<reference evidence="6 7" key="1">
    <citation type="submission" date="2024-02" db="EMBL/GenBank/DDBJ databases">
        <title>Bacterial strain from lacustrine sediment.</title>
        <authorList>
            <person name="Petit C."/>
            <person name="Fadhlaoui K."/>
        </authorList>
    </citation>
    <scope>NUCLEOTIDE SEQUENCE [LARGE SCALE GENOMIC DNA]</scope>
    <source>
        <strain evidence="6 7">IPX-CK</strain>
    </source>
</reference>
<dbReference type="Proteomes" id="UP001451571">
    <property type="component" value="Chromosome"/>
</dbReference>
<keyword evidence="7" id="KW-1185">Reference proteome</keyword>
<dbReference type="PROSITE" id="PS00395">
    <property type="entry name" value="ALANINE_RACEMASE"/>
    <property type="match status" value="1"/>
</dbReference>
<dbReference type="EC" id="5.1.1.1" evidence="4"/>
<evidence type="ECO:0000313" key="7">
    <source>
        <dbReference type="Proteomes" id="UP001451571"/>
    </source>
</evidence>
<dbReference type="InterPro" id="IPR020622">
    <property type="entry name" value="Ala_racemase_pyridoxalP-BS"/>
</dbReference>
<dbReference type="Pfam" id="PF01168">
    <property type="entry name" value="Ala_racemase_N"/>
    <property type="match status" value="1"/>
</dbReference>
<feature type="binding site" evidence="4">
    <location>
        <position position="149"/>
    </location>
    <ligand>
        <name>substrate</name>
    </ligand>
</feature>
<feature type="modified residue" description="N6-(pyridoxal phosphate)lysine" evidence="4">
    <location>
        <position position="38"/>
    </location>
</feature>
<dbReference type="SMART" id="SM01005">
    <property type="entry name" value="Ala_racemase_C"/>
    <property type="match status" value="1"/>
</dbReference>
<dbReference type="InterPro" id="IPR000821">
    <property type="entry name" value="Ala_racemase"/>
</dbReference>
<dbReference type="SUPFAM" id="SSF50621">
    <property type="entry name" value="Alanine racemase C-terminal domain-like"/>
    <property type="match status" value="1"/>
</dbReference>
<keyword evidence="3 4" id="KW-0413">Isomerase</keyword>
<dbReference type="SUPFAM" id="SSF51419">
    <property type="entry name" value="PLP-binding barrel"/>
    <property type="match status" value="1"/>
</dbReference>
<dbReference type="PANTHER" id="PTHR30511">
    <property type="entry name" value="ALANINE RACEMASE"/>
    <property type="match status" value="1"/>
</dbReference>
<evidence type="ECO:0000256" key="1">
    <source>
        <dbReference type="ARBA" id="ARBA00001933"/>
    </source>
</evidence>
<comment type="pathway">
    <text evidence="4">Amino-acid biosynthesis; D-alanine biosynthesis; D-alanine from L-alanine: step 1/1.</text>
</comment>
<comment type="catalytic activity">
    <reaction evidence="4">
        <text>L-alanine = D-alanine</text>
        <dbReference type="Rhea" id="RHEA:20249"/>
        <dbReference type="ChEBI" id="CHEBI:57416"/>
        <dbReference type="ChEBI" id="CHEBI:57972"/>
        <dbReference type="EC" id="5.1.1.1"/>
    </reaction>
</comment>
<dbReference type="EMBL" id="CP146256">
    <property type="protein sequence ID" value="XAH76428.1"/>
    <property type="molecule type" value="Genomic_DNA"/>
</dbReference>
<feature type="domain" description="Alanine racemase C-terminal" evidence="5">
    <location>
        <begin position="260"/>
        <end position="388"/>
    </location>
</feature>
<dbReference type="InterPro" id="IPR029066">
    <property type="entry name" value="PLP-binding_barrel"/>
</dbReference>
<dbReference type="InterPro" id="IPR011079">
    <property type="entry name" value="Ala_racemase_C"/>
</dbReference>
<gene>
    <name evidence="6" type="primary">alr</name>
    <name evidence="6" type="ORF">V6984_13595</name>
</gene>
<dbReference type="InterPro" id="IPR001608">
    <property type="entry name" value="Ala_racemase_N"/>
</dbReference>
<comment type="similarity">
    <text evidence="4">Belongs to the alanine racemase family.</text>
</comment>
<dbReference type="InterPro" id="IPR009006">
    <property type="entry name" value="Ala_racemase/Decarboxylase_C"/>
</dbReference>
<comment type="cofactor">
    <cofactor evidence="1 4">
        <name>pyridoxal 5'-phosphate</name>
        <dbReference type="ChEBI" id="CHEBI:597326"/>
    </cofactor>
</comment>
<dbReference type="PANTHER" id="PTHR30511:SF0">
    <property type="entry name" value="ALANINE RACEMASE, CATABOLIC-RELATED"/>
    <property type="match status" value="1"/>
</dbReference>
<dbReference type="HAMAP" id="MF_01201">
    <property type="entry name" value="Ala_racemase"/>
    <property type="match status" value="1"/>
</dbReference>
<evidence type="ECO:0000256" key="2">
    <source>
        <dbReference type="ARBA" id="ARBA00022898"/>
    </source>
</evidence>
<evidence type="ECO:0000313" key="6">
    <source>
        <dbReference type="EMBL" id="XAH76428.1"/>
    </source>
</evidence>
<dbReference type="Gene3D" id="2.40.37.10">
    <property type="entry name" value="Lyase, Ornithine Decarboxylase, Chain A, domain 1"/>
    <property type="match status" value="1"/>
</dbReference>
<evidence type="ECO:0000256" key="4">
    <source>
        <dbReference type="HAMAP-Rule" id="MF_01201"/>
    </source>
</evidence>
<feature type="active site" description="Proton acceptor; specific for D-alanine" evidence="4">
    <location>
        <position position="38"/>
    </location>
</feature>
<name>A0ABZ3F1P6_9FIRM</name>